<dbReference type="EMBL" id="CP016757">
    <property type="protein sequence ID" value="ANZ44859.1"/>
    <property type="molecule type" value="Genomic_DNA"/>
</dbReference>
<dbReference type="Pfam" id="PF02774">
    <property type="entry name" value="Semialdhyde_dhC"/>
    <property type="match status" value="1"/>
</dbReference>
<evidence type="ECO:0000256" key="12">
    <source>
        <dbReference type="ARBA" id="ARBA00023154"/>
    </source>
</evidence>
<feature type="binding site" evidence="15">
    <location>
        <position position="211"/>
    </location>
    <ligand>
        <name>substrate</name>
    </ligand>
</feature>
<feature type="active site" description="Acyl-thioester intermediate" evidence="15 16">
    <location>
        <position position="131"/>
    </location>
</feature>
<evidence type="ECO:0000256" key="8">
    <source>
        <dbReference type="ARBA" id="ARBA00022697"/>
    </source>
</evidence>
<dbReference type="UniPathway" id="UPA00034">
    <property type="reaction ID" value="UER00016"/>
</dbReference>
<dbReference type="GeneID" id="83057604"/>
<keyword evidence="9 15" id="KW-0521">NADP</keyword>
<dbReference type="UniPathway" id="UPA00051">
    <property type="reaction ID" value="UER00464"/>
</dbReference>
<sequence>MSGRRVAVLGATGLVGREMLYTLEQRNFPVSELIPLASPRSAGKKVVFNGEEITVQAVGEDSFKGVDIALFSAGGKTSKQWAPVAAASGAVVIDNSSAWRMDPEVPLIVPEINAADVSMAKNKGIIANPNCSTIQAVVVLYPLHQAAGLKYINISTYQSVAGTGKAAIESLRDGAKAAIKGEEYKDDVYPHSIAFNLLPHIGAFDDEGISEEEWKMVNESRKIMHIPDLRVSGITVRVPIFRCHGESVTAQFERPLSPAEAREILSRAPGVVVRDDPKNAEYPLPVDTAGKDDVCVGRIRRDTGLDNALAMWVVGDNLRKGAALNAVQIAEKLA</sequence>
<dbReference type="InterPro" id="IPR005986">
    <property type="entry name" value="Asp_semialdehyde_DH_beta"/>
</dbReference>
<dbReference type="RefSeq" id="WP_066744390.1">
    <property type="nucleotide sequence ID" value="NZ_CP016757.1"/>
</dbReference>
<dbReference type="GO" id="GO:0009089">
    <property type="term" value="P:lysine biosynthetic process via diaminopimelate"/>
    <property type="evidence" value="ECO:0007669"/>
    <property type="project" value="UniProtKB-UniRule"/>
</dbReference>
<comment type="caution">
    <text evidence="15">Lacks conserved residue(s) required for the propagation of feature annotation.</text>
</comment>
<dbReference type="InterPro" id="IPR036291">
    <property type="entry name" value="NAD(P)-bd_dom_sf"/>
</dbReference>
<evidence type="ECO:0000256" key="10">
    <source>
        <dbReference type="ARBA" id="ARBA00022915"/>
    </source>
</evidence>
<evidence type="ECO:0000256" key="9">
    <source>
        <dbReference type="ARBA" id="ARBA00022857"/>
    </source>
</evidence>
<dbReference type="GO" id="GO:0046983">
    <property type="term" value="F:protein dimerization activity"/>
    <property type="evidence" value="ECO:0007669"/>
    <property type="project" value="InterPro"/>
</dbReference>
<dbReference type="InterPro" id="IPR012280">
    <property type="entry name" value="Semialdhyde_DH_dimer_dom"/>
</dbReference>
<dbReference type="SMART" id="SM00859">
    <property type="entry name" value="Semialdhyde_dh"/>
    <property type="match status" value="1"/>
</dbReference>
<dbReference type="SUPFAM" id="SSF55347">
    <property type="entry name" value="Glyceraldehyde-3-phosphate dehydrogenase-like, C-terminal domain"/>
    <property type="match status" value="1"/>
</dbReference>
<evidence type="ECO:0000313" key="19">
    <source>
        <dbReference type="Proteomes" id="UP000093044"/>
    </source>
</evidence>
<keyword evidence="10 15" id="KW-0220">Diaminopimelate biosynthesis</keyword>
<evidence type="ECO:0000256" key="16">
    <source>
        <dbReference type="PIRSR" id="PIRSR000148-1"/>
    </source>
</evidence>
<dbReference type="InterPro" id="IPR000534">
    <property type="entry name" value="Semialdehyde_DH_NAD-bd"/>
</dbReference>
<dbReference type="AlphaFoldDB" id="A0A1B2I4G8"/>
<dbReference type="HAMAP" id="MF_02121">
    <property type="entry name" value="ASADH"/>
    <property type="match status" value="1"/>
</dbReference>
<dbReference type="Gene3D" id="3.30.360.10">
    <property type="entry name" value="Dihydrodipicolinate Reductase, domain 2"/>
    <property type="match status" value="1"/>
</dbReference>
<evidence type="ECO:0000256" key="5">
    <source>
        <dbReference type="ARBA" id="ARBA00011738"/>
    </source>
</evidence>
<dbReference type="GO" id="GO:0019877">
    <property type="term" value="P:diaminopimelate biosynthetic process"/>
    <property type="evidence" value="ECO:0007669"/>
    <property type="project" value="UniProtKB-UniRule"/>
</dbReference>
<dbReference type="SUPFAM" id="SSF51735">
    <property type="entry name" value="NAD(P)-binding Rossmann-fold domains"/>
    <property type="match status" value="1"/>
</dbReference>
<feature type="domain" description="Semialdehyde dehydrogenase NAD-binding" evidence="17">
    <location>
        <begin position="5"/>
        <end position="120"/>
    </location>
</feature>
<dbReference type="OrthoDB" id="9805684at2"/>
<keyword evidence="7 15" id="KW-0028">Amino-acid biosynthesis</keyword>
<evidence type="ECO:0000256" key="3">
    <source>
        <dbReference type="ARBA" id="ARBA00005097"/>
    </source>
</evidence>
<dbReference type="NCBIfam" id="TIGR01296">
    <property type="entry name" value="asd_B"/>
    <property type="match status" value="1"/>
</dbReference>
<dbReference type="GO" id="GO:0071266">
    <property type="term" value="P:'de novo' L-methionine biosynthetic process"/>
    <property type="evidence" value="ECO:0007669"/>
    <property type="project" value="UniProtKB-UniRule"/>
</dbReference>
<dbReference type="STRING" id="1197717.BED41_07040"/>
<keyword evidence="13 15" id="KW-0486">Methionine biosynthesis</keyword>
<protein>
    <recommendedName>
        <fullName evidence="6 15">Aspartate-semialdehyde dehydrogenase</fullName>
        <shortName evidence="15">ASA dehydrogenase</shortName>
        <shortName evidence="15">ASADH</shortName>
        <ecNumber evidence="6 15">1.2.1.11</ecNumber>
    </recommendedName>
    <alternativeName>
        <fullName evidence="15">Aspartate-beta-semialdehyde dehydrogenase</fullName>
    </alternativeName>
</protein>
<organism evidence="18 19">
    <name type="scientific">Cloacibacillus porcorum</name>
    <dbReference type="NCBI Taxonomy" id="1197717"/>
    <lineage>
        <taxon>Bacteria</taxon>
        <taxon>Thermotogati</taxon>
        <taxon>Synergistota</taxon>
        <taxon>Synergistia</taxon>
        <taxon>Synergistales</taxon>
        <taxon>Synergistaceae</taxon>
        <taxon>Cloacibacillus</taxon>
    </lineage>
</organism>
<evidence type="ECO:0000256" key="11">
    <source>
        <dbReference type="ARBA" id="ARBA00023002"/>
    </source>
</evidence>
<reference evidence="18" key="1">
    <citation type="submission" date="2016-08" db="EMBL/GenBank/DDBJ databases">
        <title>Complete genome of Cloacibacillus porcorum.</title>
        <authorList>
            <person name="Looft T."/>
            <person name="Bayles D.O."/>
            <person name="Alt D.P."/>
        </authorList>
    </citation>
    <scope>NUCLEOTIDE SEQUENCE [LARGE SCALE GENOMIC DNA]</scope>
    <source>
        <strain evidence="18">CL-84</strain>
    </source>
</reference>
<evidence type="ECO:0000259" key="17">
    <source>
        <dbReference type="SMART" id="SM00859"/>
    </source>
</evidence>
<dbReference type="KEGG" id="cpor:BED41_07040"/>
<dbReference type="UniPathway" id="UPA00050">
    <property type="reaction ID" value="UER00463"/>
</dbReference>
<keyword evidence="8 15" id="KW-0791">Threonine biosynthesis</keyword>
<dbReference type="GO" id="GO:0050661">
    <property type="term" value="F:NADP binding"/>
    <property type="evidence" value="ECO:0007669"/>
    <property type="project" value="UniProtKB-UniRule"/>
</dbReference>
<dbReference type="InterPro" id="IPR012080">
    <property type="entry name" value="Asp_semialdehyde_DH"/>
</dbReference>
<evidence type="ECO:0000256" key="14">
    <source>
        <dbReference type="ARBA" id="ARBA00047891"/>
    </source>
</evidence>
<dbReference type="EC" id="1.2.1.11" evidence="6 15"/>
<evidence type="ECO:0000256" key="13">
    <source>
        <dbReference type="ARBA" id="ARBA00023167"/>
    </source>
</evidence>
<dbReference type="Proteomes" id="UP000093044">
    <property type="component" value="Chromosome"/>
</dbReference>
<evidence type="ECO:0000256" key="2">
    <source>
        <dbReference type="ARBA" id="ARBA00005076"/>
    </source>
</evidence>
<evidence type="ECO:0000256" key="7">
    <source>
        <dbReference type="ARBA" id="ARBA00022605"/>
    </source>
</evidence>
<dbReference type="GO" id="GO:0009088">
    <property type="term" value="P:threonine biosynthetic process"/>
    <property type="evidence" value="ECO:0007669"/>
    <property type="project" value="UniProtKB-UniRule"/>
</dbReference>
<evidence type="ECO:0000256" key="15">
    <source>
        <dbReference type="HAMAP-Rule" id="MF_02121"/>
    </source>
</evidence>
<dbReference type="CDD" id="cd02316">
    <property type="entry name" value="VcASADH2_like_N"/>
    <property type="match status" value="1"/>
</dbReference>
<evidence type="ECO:0000256" key="4">
    <source>
        <dbReference type="ARBA" id="ARBA00010584"/>
    </source>
</evidence>
<dbReference type="NCBIfam" id="NF011456">
    <property type="entry name" value="PRK14874.1"/>
    <property type="match status" value="1"/>
</dbReference>
<name>A0A1B2I4G8_9BACT</name>
<dbReference type="PANTHER" id="PTHR46278">
    <property type="entry name" value="DEHYDROGENASE, PUTATIVE-RELATED"/>
    <property type="match status" value="1"/>
</dbReference>
<dbReference type="GO" id="GO:0051287">
    <property type="term" value="F:NAD binding"/>
    <property type="evidence" value="ECO:0007669"/>
    <property type="project" value="InterPro"/>
</dbReference>
<dbReference type="Pfam" id="PF01118">
    <property type="entry name" value="Semialdhyde_dh"/>
    <property type="match status" value="1"/>
</dbReference>
<feature type="binding site" evidence="15">
    <location>
        <position position="317"/>
    </location>
    <ligand>
        <name>NADP(+)</name>
        <dbReference type="ChEBI" id="CHEBI:58349"/>
    </ligand>
</feature>
<feature type="binding site" evidence="15">
    <location>
        <begin position="40"/>
        <end position="41"/>
    </location>
    <ligand>
        <name>NADP(+)</name>
        <dbReference type="ChEBI" id="CHEBI:58349"/>
    </ligand>
</feature>
<comment type="pathway">
    <text evidence="1 15">Amino-acid biosynthesis; L-methionine biosynthesis via de novo pathway; L-homoserine from L-aspartate: step 2/3.</text>
</comment>
<keyword evidence="19" id="KW-1185">Reference proteome</keyword>
<proteinExistence type="inferred from homology"/>
<comment type="pathway">
    <text evidence="2 15">Amino-acid biosynthesis; L-lysine biosynthesis via DAP pathway; (S)-tetrahydrodipicolinate from L-aspartate: step 2/4.</text>
</comment>
<feature type="active site" description="Proton acceptor" evidence="15 16">
    <location>
        <position position="244"/>
    </location>
</feature>
<evidence type="ECO:0000256" key="6">
    <source>
        <dbReference type="ARBA" id="ARBA00013120"/>
    </source>
</evidence>
<feature type="binding site" evidence="15">
    <location>
        <position position="158"/>
    </location>
    <ligand>
        <name>substrate</name>
    </ligand>
</feature>
<comment type="function">
    <text evidence="15">Catalyzes the NADPH-dependent formation of L-aspartate-semialdehyde (L-ASA) by the reductive dephosphorylation of L-aspartyl-4-phosphate.</text>
</comment>
<dbReference type="CDD" id="cd18131">
    <property type="entry name" value="ASADH_C_bac_euk_like"/>
    <property type="match status" value="1"/>
</dbReference>
<feature type="binding site" evidence="15">
    <location>
        <position position="100"/>
    </location>
    <ligand>
        <name>phosphate</name>
        <dbReference type="ChEBI" id="CHEBI:43474"/>
    </ligand>
</feature>
<evidence type="ECO:0000256" key="1">
    <source>
        <dbReference type="ARBA" id="ARBA00005021"/>
    </source>
</evidence>
<accession>A0A1B2I4G8</accession>
<feature type="binding site" evidence="15">
    <location>
        <position position="237"/>
    </location>
    <ligand>
        <name>substrate</name>
    </ligand>
</feature>
<comment type="catalytic activity">
    <reaction evidence="14 15">
        <text>L-aspartate 4-semialdehyde + phosphate + NADP(+) = 4-phospho-L-aspartate + NADPH + H(+)</text>
        <dbReference type="Rhea" id="RHEA:24284"/>
        <dbReference type="ChEBI" id="CHEBI:15378"/>
        <dbReference type="ChEBI" id="CHEBI:43474"/>
        <dbReference type="ChEBI" id="CHEBI:57535"/>
        <dbReference type="ChEBI" id="CHEBI:57783"/>
        <dbReference type="ChEBI" id="CHEBI:58349"/>
        <dbReference type="ChEBI" id="CHEBI:537519"/>
        <dbReference type="EC" id="1.2.1.11"/>
    </reaction>
</comment>
<comment type="subunit">
    <text evidence="5 15">Homodimer.</text>
</comment>
<gene>
    <name evidence="15" type="primary">asd</name>
    <name evidence="18" type="ORF">BED41_07040</name>
</gene>
<evidence type="ECO:0000313" key="18">
    <source>
        <dbReference type="EMBL" id="ANZ44859.1"/>
    </source>
</evidence>
<comment type="similarity">
    <text evidence="4 15">Belongs to the aspartate-semialdehyde dehydrogenase family.</text>
</comment>
<feature type="binding site" evidence="15">
    <location>
        <begin position="12"/>
        <end position="15"/>
    </location>
    <ligand>
        <name>NADP(+)</name>
        <dbReference type="ChEBI" id="CHEBI:58349"/>
    </ligand>
</feature>
<comment type="pathway">
    <text evidence="3 15">Amino-acid biosynthesis; L-threonine biosynthesis; L-threonine from L-aspartate: step 2/5.</text>
</comment>
<dbReference type="GO" id="GO:0009097">
    <property type="term" value="P:isoleucine biosynthetic process"/>
    <property type="evidence" value="ECO:0007669"/>
    <property type="project" value="UniProtKB-UniRule"/>
</dbReference>
<dbReference type="GO" id="GO:0004073">
    <property type="term" value="F:aspartate-semialdehyde dehydrogenase activity"/>
    <property type="evidence" value="ECO:0007669"/>
    <property type="project" value="UniProtKB-UniRule"/>
</dbReference>
<keyword evidence="11 15" id="KW-0560">Oxidoreductase</keyword>
<dbReference type="Gene3D" id="3.40.50.720">
    <property type="entry name" value="NAD(P)-binding Rossmann-like Domain"/>
    <property type="match status" value="1"/>
</dbReference>
<dbReference type="PANTHER" id="PTHR46278:SF2">
    <property type="entry name" value="ASPARTATE-SEMIALDEHYDE DEHYDROGENASE"/>
    <property type="match status" value="1"/>
</dbReference>
<dbReference type="PIRSF" id="PIRSF000148">
    <property type="entry name" value="ASA_dh"/>
    <property type="match status" value="1"/>
</dbReference>
<keyword evidence="12 15" id="KW-0457">Lysine biosynthesis</keyword>